<name>A0A8C5PKZ4_9ANUR</name>
<evidence type="ECO:0000256" key="7">
    <source>
        <dbReference type="ARBA" id="ARBA00023033"/>
    </source>
</evidence>
<dbReference type="GO" id="GO:0016705">
    <property type="term" value="F:oxidoreductase activity, acting on paired donors, with incorporation or reduction of molecular oxygen"/>
    <property type="evidence" value="ECO:0007669"/>
    <property type="project" value="InterPro"/>
</dbReference>
<reference evidence="10" key="2">
    <citation type="submission" date="2025-09" db="UniProtKB">
        <authorList>
            <consortium name="Ensembl"/>
        </authorList>
    </citation>
    <scope>IDENTIFICATION</scope>
</reference>
<dbReference type="InterPro" id="IPR002401">
    <property type="entry name" value="Cyt_P450_E_grp-I"/>
</dbReference>
<organism evidence="10 11">
    <name type="scientific">Leptobrachium leishanense</name>
    <name type="common">Leishan spiny toad</name>
    <dbReference type="NCBI Taxonomy" id="445787"/>
    <lineage>
        <taxon>Eukaryota</taxon>
        <taxon>Metazoa</taxon>
        <taxon>Chordata</taxon>
        <taxon>Craniata</taxon>
        <taxon>Vertebrata</taxon>
        <taxon>Euteleostomi</taxon>
        <taxon>Amphibia</taxon>
        <taxon>Batrachia</taxon>
        <taxon>Anura</taxon>
        <taxon>Pelobatoidea</taxon>
        <taxon>Megophryidae</taxon>
        <taxon>Leptobrachium</taxon>
    </lineage>
</organism>
<dbReference type="PANTHER" id="PTHR24279">
    <property type="entry name" value="CYTOCHROME P450"/>
    <property type="match status" value="1"/>
</dbReference>
<dbReference type="Gene3D" id="1.10.630.10">
    <property type="entry name" value="Cytochrome P450"/>
    <property type="match status" value="1"/>
</dbReference>
<dbReference type="PRINTS" id="PR00463">
    <property type="entry name" value="EP450I"/>
</dbReference>
<dbReference type="Ensembl" id="ENSLLET00000025259.1">
    <property type="protein sequence ID" value="ENSLLEP00000024332.1"/>
    <property type="gene ID" value="ENSLLEG00000015490.1"/>
</dbReference>
<dbReference type="GO" id="GO:0042359">
    <property type="term" value="P:vitamin D metabolic process"/>
    <property type="evidence" value="ECO:0007669"/>
    <property type="project" value="UniProtKB-ARBA"/>
</dbReference>
<evidence type="ECO:0000256" key="6">
    <source>
        <dbReference type="ARBA" id="ARBA00023004"/>
    </source>
</evidence>
<evidence type="ECO:0000256" key="5">
    <source>
        <dbReference type="ARBA" id="ARBA00023002"/>
    </source>
</evidence>
<dbReference type="InterPro" id="IPR050479">
    <property type="entry name" value="CYP11_CYP27_families"/>
</dbReference>
<dbReference type="FunFam" id="1.10.630.10:FF:000006">
    <property type="entry name" value="Cytochrome P450 302a1, mitochondrial"/>
    <property type="match status" value="1"/>
</dbReference>
<dbReference type="GO" id="GO:0006704">
    <property type="term" value="P:glucocorticoid biosynthetic process"/>
    <property type="evidence" value="ECO:0007669"/>
    <property type="project" value="TreeGrafter"/>
</dbReference>
<dbReference type="GO" id="GO:0004497">
    <property type="term" value="F:monooxygenase activity"/>
    <property type="evidence" value="ECO:0007669"/>
    <property type="project" value="UniProtKB-KW"/>
</dbReference>
<accession>A0A8C5PKZ4</accession>
<keyword evidence="11" id="KW-1185">Reference proteome</keyword>
<evidence type="ECO:0008006" key="12">
    <source>
        <dbReference type="Google" id="ProtNLM"/>
    </source>
</evidence>
<evidence type="ECO:0000256" key="3">
    <source>
        <dbReference type="ARBA" id="ARBA00022617"/>
    </source>
</evidence>
<dbReference type="Proteomes" id="UP000694569">
    <property type="component" value="Unplaced"/>
</dbReference>
<evidence type="ECO:0000256" key="9">
    <source>
        <dbReference type="RuleBase" id="RU000461"/>
    </source>
</evidence>
<evidence type="ECO:0000256" key="1">
    <source>
        <dbReference type="ARBA" id="ARBA00001971"/>
    </source>
</evidence>
<dbReference type="OrthoDB" id="3945418at2759"/>
<evidence type="ECO:0000256" key="4">
    <source>
        <dbReference type="ARBA" id="ARBA00022723"/>
    </source>
</evidence>
<dbReference type="GO" id="GO:0008203">
    <property type="term" value="P:cholesterol metabolic process"/>
    <property type="evidence" value="ECO:0007669"/>
    <property type="project" value="TreeGrafter"/>
</dbReference>
<evidence type="ECO:0000256" key="8">
    <source>
        <dbReference type="PIRSR" id="PIRSR602401-1"/>
    </source>
</evidence>
<dbReference type="GO" id="GO:0020037">
    <property type="term" value="F:heme binding"/>
    <property type="evidence" value="ECO:0007669"/>
    <property type="project" value="InterPro"/>
</dbReference>
<dbReference type="PROSITE" id="PS00086">
    <property type="entry name" value="CYTOCHROME_P450"/>
    <property type="match status" value="1"/>
</dbReference>
<proteinExistence type="inferred from homology"/>
<reference evidence="10" key="1">
    <citation type="submission" date="2025-08" db="UniProtKB">
        <authorList>
            <consortium name="Ensembl"/>
        </authorList>
    </citation>
    <scope>IDENTIFICATION</scope>
</reference>
<dbReference type="SUPFAM" id="SSF48264">
    <property type="entry name" value="Cytochrome P450"/>
    <property type="match status" value="1"/>
</dbReference>
<dbReference type="GO" id="GO:0006700">
    <property type="term" value="P:C21-steroid hormone biosynthetic process"/>
    <property type="evidence" value="ECO:0007669"/>
    <property type="project" value="TreeGrafter"/>
</dbReference>
<dbReference type="GO" id="GO:0005743">
    <property type="term" value="C:mitochondrial inner membrane"/>
    <property type="evidence" value="ECO:0007669"/>
    <property type="project" value="TreeGrafter"/>
</dbReference>
<keyword evidence="5 9" id="KW-0560">Oxidoreductase</keyword>
<keyword evidence="7 9" id="KW-0503">Monooxygenase</keyword>
<dbReference type="PRINTS" id="PR00385">
    <property type="entry name" value="P450"/>
</dbReference>
<comment type="cofactor">
    <cofactor evidence="1 8">
        <name>heme</name>
        <dbReference type="ChEBI" id="CHEBI:30413"/>
    </cofactor>
</comment>
<dbReference type="InterPro" id="IPR017972">
    <property type="entry name" value="Cyt_P450_CS"/>
</dbReference>
<dbReference type="GO" id="GO:0005506">
    <property type="term" value="F:iron ion binding"/>
    <property type="evidence" value="ECO:0007669"/>
    <property type="project" value="InterPro"/>
</dbReference>
<dbReference type="GO" id="GO:0034650">
    <property type="term" value="P:cortisol metabolic process"/>
    <property type="evidence" value="ECO:0007669"/>
    <property type="project" value="TreeGrafter"/>
</dbReference>
<evidence type="ECO:0000256" key="2">
    <source>
        <dbReference type="ARBA" id="ARBA00010617"/>
    </source>
</evidence>
<dbReference type="Pfam" id="PF00067">
    <property type="entry name" value="p450"/>
    <property type="match status" value="1"/>
</dbReference>
<keyword evidence="3 8" id="KW-0349">Heme</keyword>
<keyword evidence="6 8" id="KW-0408">Iron</keyword>
<sequence length="510" mass="59094">MIRQKLVKLVLQATCRTTSVLCGRTKASMSVAGVQLTQKMKGFEDLPGPSRWNLLYWIFLRGYLLRTHEIEVLMKNKYGPIWKSVLGNYKLVNLGSPDVLEQVLRQEGKYPVRSDMYLWKHHRDLRQYLYGPLTADGHRWKALRSVLNQRMLKPQEAMRHAGGFNEVVTDFLVRLKELRAESPSGVMIYDVLEVLHTFAFESVCTVLFETRLGCFKKEVPPEIKNFIDSVGIMFENQLILEKYPRWSFNFLPYYKRYLDAWDTLFKYSKYLIDRKMDEIESRLQRGEVVQGEYLTYLLSSGSLNIIDVYSSMPEMLQAGVDTTSNTLTWALYQLAKNQDIQESLYQEVVRSIPGETIPTAEDVPKMPLLKAVIKETLRLYPVVPENGRVAVEKEVAVGGYVFPKNTQFVLCHYAIAQDETSFPEPQKFKPQRWFKDELVKPHAFGSIPFGHGVRSCLGKRIAELEMHLLLSRLIKMFRIHLDPDMGPIIAHNRITMVPNRPINLQLVERH</sequence>
<feature type="binding site" description="axial binding residue" evidence="8">
    <location>
        <position position="456"/>
    </location>
    <ligand>
        <name>heme</name>
        <dbReference type="ChEBI" id="CHEBI:30413"/>
    </ligand>
    <ligandPart>
        <name>Fe</name>
        <dbReference type="ChEBI" id="CHEBI:18248"/>
    </ligandPart>
</feature>
<keyword evidence="4 8" id="KW-0479">Metal-binding</keyword>
<dbReference type="GO" id="GO:0071375">
    <property type="term" value="P:cellular response to peptide hormone stimulus"/>
    <property type="evidence" value="ECO:0007669"/>
    <property type="project" value="TreeGrafter"/>
</dbReference>
<dbReference type="PANTHER" id="PTHR24279:SF119">
    <property type="entry name" value="STEROL 26-HYDROXYLASE, MITOCHONDRIAL"/>
    <property type="match status" value="1"/>
</dbReference>
<comment type="similarity">
    <text evidence="2 9">Belongs to the cytochrome P450 family.</text>
</comment>
<dbReference type="AlphaFoldDB" id="A0A8C5PKZ4"/>
<protein>
    <recommendedName>
        <fullName evidence="12">Cytochrome P450 family 27 subfamily A member 1</fullName>
    </recommendedName>
</protein>
<evidence type="ECO:0000313" key="11">
    <source>
        <dbReference type="Proteomes" id="UP000694569"/>
    </source>
</evidence>
<dbReference type="GeneTree" id="ENSGT00950000182905"/>
<evidence type="ECO:0000313" key="10">
    <source>
        <dbReference type="Ensembl" id="ENSLLEP00000024332.1"/>
    </source>
</evidence>
<dbReference type="InterPro" id="IPR036396">
    <property type="entry name" value="Cyt_P450_sf"/>
</dbReference>
<dbReference type="InterPro" id="IPR001128">
    <property type="entry name" value="Cyt_P450"/>
</dbReference>